<reference evidence="1 2" key="1">
    <citation type="submission" date="2017-08" db="EMBL/GenBank/DDBJ databases">
        <title>Complete genome sequence of Mucilaginibacter sp. strain BJC16-A31.</title>
        <authorList>
            <consortium name="Henan University of Science and Technology"/>
            <person name="You X."/>
        </authorList>
    </citation>
    <scope>NUCLEOTIDE SEQUENCE [LARGE SCALE GENOMIC DNA]</scope>
    <source>
        <strain evidence="1 2">BJC16-A31</strain>
    </source>
</reference>
<dbReference type="Gene3D" id="3.40.630.30">
    <property type="match status" value="1"/>
</dbReference>
<dbReference type="PANTHER" id="PTHR41368">
    <property type="entry name" value="PROTEIN YGHO"/>
    <property type="match status" value="1"/>
</dbReference>
<dbReference type="Proteomes" id="UP000215002">
    <property type="component" value="Chromosome"/>
</dbReference>
<dbReference type="PANTHER" id="PTHR41368:SF1">
    <property type="entry name" value="PROTEIN YGHO"/>
    <property type="match status" value="1"/>
</dbReference>
<accession>A0A223P0E2</accession>
<gene>
    <name evidence="1" type="ORF">MuYL_3416</name>
</gene>
<dbReference type="InterPro" id="IPR016181">
    <property type="entry name" value="Acyl_CoA_acyltransferase"/>
</dbReference>
<dbReference type="GO" id="GO:0016740">
    <property type="term" value="F:transferase activity"/>
    <property type="evidence" value="ECO:0007669"/>
    <property type="project" value="UniProtKB-KW"/>
</dbReference>
<name>A0A223P0E2_9SPHI</name>
<dbReference type="SUPFAM" id="SSF55729">
    <property type="entry name" value="Acyl-CoA N-acyltransferases (Nat)"/>
    <property type="match status" value="1"/>
</dbReference>
<keyword evidence="1" id="KW-0808">Transferase</keyword>
<protein>
    <submittedName>
        <fullName evidence="1">N-acetyltransferase</fullName>
    </submittedName>
</protein>
<keyword evidence="2" id="KW-1185">Reference proteome</keyword>
<evidence type="ECO:0000313" key="2">
    <source>
        <dbReference type="Proteomes" id="UP000215002"/>
    </source>
</evidence>
<dbReference type="AlphaFoldDB" id="A0A223P0E2"/>
<evidence type="ECO:0000313" key="1">
    <source>
        <dbReference type="EMBL" id="ASU35301.1"/>
    </source>
</evidence>
<dbReference type="EMBL" id="CP022743">
    <property type="protein sequence ID" value="ASU35301.1"/>
    <property type="molecule type" value="Genomic_DNA"/>
</dbReference>
<dbReference type="KEGG" id="muc:MuYL_3416"/>
<organism evidence="1 2">
    <name type="scientific">Mucilaginibacter xinganensis</name>
    <dbReference type="NCBI Taxonomy" id="1234841"/>
    <lineage>
        <taxon>Bacteria</taxon>
        <taxon>Pseudomonadati</taxon>
        <taxon>Bacteroidota</taxon>
        <taxon>Sphingobacteriia</taxon>
        <taxon>Sphingobacteriales</taxon>
        <taxon>Sphingobacteriaceae</taxon>
        <taxon>Mucilaginibacter</taxon>
    </lineage>
</organism>
<sequence>MLFFILAVFRQNTPMIITEVKDKATKKTFLDTARIIYKNDPIWVCPLDNDIEAVFDPAKNNFHKDGKCTRWVLTDADGKLIGRVAAFINNKKAYNYDQPTGGMGFFECINNKEAAFLLFDTAKTWLKQNGMQAMDGPINFGENDNFWGLLVEGFIPPSYGMNYNPPYYQALFENYGFKTLYAQITNHLDILKPFPERFYKIAKWVTQKPGYEFKHLKAGEIEKFAADFMEIYNDAWKDFENFVPITHATIAESFKKMKAIMDENLIWFAYINNEPAAFMIILPDANPMIKSLKGKLNLVGKLKFLYNKWKGVSRMRAVVMGTKQKFQNHGVESALFITLGEYVLPLNQYTELELSWVGDFNDKMIAMHKAMGAQFGKRHLTMRYIFE</sequence>
<proteinExistence type="predicted"/>
<dbReference type="InterPro" id="IPR039968">
    <property type="entry name" value="BcerS-like"/>
</dbReference>